<dbReference type="SUPFAM" id="SSF48600">
    <property type="entry name" value="Chorismate mutase II"/>
    <property type="match status" value="1"/>
</dbReference>
<dbReference type="Proteomes" id="UP001212997">
    <property type="component" value="Unassembled WGS sequence"/>
</dbReference>
<evidence type="ECO:0000256" key="2">
    <source>
        <dbReference type="ARBA" id="ARBA00012404"/>
    </source>
</evidence>
<protein>
    <recommendedName>
        <fullName evidence="2">chorismate mutase</fullName>
        <ecNumber evidence="2">5.4.99.5</ecNumber>
    </recommendedName>
</protein>
<dbReference type="PANTHER" id="PTHR21145:SF12">
    <property type="entry name" value="CHORISMATE MUTASE"/>
    <property type="match status" value="1"/>
</dbReference>
<evidence type="ECO:0000256" key="3">
    <source>
        <dbReference type="ARBA" id="ARBA00022490"/>
    </source>
</evidence>
<evidence type="ECO:0000313" key="7">
    <source>
        <dbReference type="EMBL" id="KAJ3491371.1"/>
    </source>
</evidence>
<dbReference type="EMBL" id="JANAWD010000013">
    <property type="protein sequence ID" value="KAJ3491371.1"/>
    <property type="molecule type" value="Genomic_DNA"/>
</dbReference>
<keyword evidence="3" id="KW-0963">Cytoplasm</keyword>
<keyword evidence="8" id="KW-1185">Reference proteome</keyword>
<keyword evidence="5" id="KW-0413">Isomerase</keyword>
<evidence type="ECO:0000256" key="5">
    <source>
        <dbReference type="ARBA" id="ARBA00023235"/>
    </source>
</evidence>
<organism evidence="7 8">
    <name type="scientific">Meripilus lineatus</name>
    <dbReference type="NCBI Taxonomy" id="2056292"/>
    <lineage>
        <taxon>Eukaryota</taxon>
        <taxon>Fungi</taxon>
        <taxon>Dikarya</taxon>
        <taxon>Basidiomycota</taxon>
        <taxon>Agaricomycotina</taxon>
        <taxon>Agaricomycetes</taxon>
        <taxon>Polyporales</taxon>
        <taxon>Meripilaceae</taxon>
        <taxon>Meripilus</taxon>
    </lineage>
</organism>
<comment type="caution">
    <text evidence="7">The sequence shown here is derived from an EMBL/GenBank/DDBJ whole genome shotgun (WGS) entry which is preliminary data.</text>
</comment>
<dbReference type="GO" id="GO:0004106">
    <property type="term" value="F:chorismate mutase activity"/>
    <property type="evidence" value="ECO:0007669"/>
    <property type="project" value="UniProtKB-EC"/>
</dbReference>
<dbReference type="EC" id="5.4.99.5" evidence="2"/>
<evidence type="ECO:0000256" key="1">
    <source>
        <dbReference type="ARBA" id="ARBA00004496"/>
    </source>
</evidence>
<keyword evidence="4" id="KW-0584">Phenylalanine biosynthesis</keyword>
<reference evidence="7" key="1">
    <citation type="submission" date="2022-07" db="EMBL/GenBank/DDBJ databases">
        <title>Genome Sequence of Physisporinus lineatus.</title>
        <authorList>
            <person name="Buettner E."/>
        </authorList>
    </citation>
    <scope>NUCLEOTIDE SEQUENCE</scope>
    <source>
        <strain evidence="7">VT162</strain>
    </source>
</reference>
<dbReference type="PANTHER" id="PTHR21145">
    <property type="entry name" value="CHORISMATE MUTASE"/>
    <property type="match status" value="1"/>
</dbReference>
<dbReference type="InterPro" id="IPR036263">
    <property type="entry name" value="Chorismate_II_sf"/>
</dbReference>
<evidence type="ECO:0000313" key="8">
    <source>
        <dbReference type="Proteomes" id="UP001212997"/>
    </source>
</evidence>
<gene>
    <name evidence="7" type="ORF">NLI96_g737</name>
</gene>
<dbReference type="InterPro" id="IPR037039">
    <property type="entry name" value="CM_AroQ_sf_eucaryotic"/>
</dbReference>
<proteinExistence type="predicted"/>
<keyword evidence="4" id="KW-0057">Aromatic amino acid biosynthesis</keyword>
<comment type="subcellular location">
    <subcellularLocation>
        <location evidence="1">Cytoplasm</location>
    </subcellularLocation>
</comment>
<accession>A0AAD5VE75</accession>
<keyword evidence="4" id="KW-0028">Amino-acid biosynthesis</keyword>
<dbReference type="GO" id="GO:0005737">
    <property type="term" value="C:cytoplasm"/>
    <property type="evidence" value="ECO:0007669"/>
    <property type="project" value="UniProtKB-SubCell"/>
</dbReference>
<name>A0AAD5VE75_9APHY</name>
<dbReference type="PROSITE" id="PS51169">
    <property type="entry name" value="CHORISMATE_MUT_3"/>
    <property type="match status" value="1"/>
</dbReference>
<evidence type="ECO:0000256" key="4">
    <source>
        <dbReference type="ARBA" id="ARBA00023222"/>
    </source>
</evidence>
<comment type="catalytic activity">
    <reaction evidence="6">
        <text>chorismate = prephenate</text>
        <dbReference type="Rhea" id="RHEA:13897"/>
        <dbReference type="ChEBI" id="CHEBI:29748"/>
        <dbReference type="ChEBI" id="CHEBI:29934"/>
        <dbReference type="EC" id="5.4.99.5"/>
    </reaction>
    <physiologicalReaction direction="left-to-right" evidence="6">
        <dbReference type="Rhea" id="RHEA:13898"/>
    </physiologicalReaction>
</comment>
<dbReference type="GO" id="GO:0046417">
    <property type="term" value="P:chorismate metabolic process"/>
    <property type="evidence" value="ECO:0007669"/>
    <property type="project" value="InterPro"/>
</dbReference>
<sequence length="247" mass="26754">MYHRTSSPNLRLLLSGTALTVRLNLKTDPSLYSGGVGKLKAFMTPIELESGILGRYAYGKIEYPYTSGALGPSPDVTTKSNPFPPGRFHQDPFSGNSNLSSFYVQTLVPLFNSQKSFYFHLDNTTINDDALLAADANLLQLLSHRAHIGKIVAESKYAADVTTYTTLIKARNSTGIKTLLTNTTQEAAVLAQADAAAKVFSAAWVGSGASVATTFTSDLQNATAKLFRALIDITTEIEVQYLMARFN</sequence>
<evidence type="ECO:0000256" key="6">
    <source>
        <dbReference type="ARBA" id="ARBA00023979"/>
    </source>
</evidence>
<dbReference type="Gene3D" id="1.10.590.10">
    <property type="entry name" value="Chorismate mutase, AroQ class superfamily, eukaryotic"/>
    <property type="match status" value="1"/>
</dbReference>
<dbReference type="AlphaFoldDB" id="A0AAD5VE75"/>
<dbReference type="GO" id="GO:0009094">
    <property type="term" value="P:L-phenylalanine biosynthetic process"/>
    <property type="evidence" value="ECO:0007669"/>
    <property type="project" value="UniProtKB-KW"/>
</dbReference>
<dbReference type="InterPro" id="IPR008238">
    <property type="entry name" value="Chorismate_mutase_AroQ_euk"/>
</dbReference>